<feature type="repeat" description="TPR" evidence="1">
    <location>
        <begin position="74"/>
        <end position="107"/>
    </location>
</feature>
<dbReference type="PROSITE" id="PS50005">
    <property type="entry name" value="TPR"/>
    <property type="match status" value="1"/>
</dbReference>
<proteinExistence type="predicted"/>
<dbReference type="InterPro" id="IPR019734">
    <property type="entry name" value="TPR_rpt"/>
</dbReference>
<evidence type="ECO:0000313" key="3">
    <source>
        <dbReference type="Proteomes" id="UP000310168"/>
    </source>
</evidence>
<accession>A0ABY2TP36</accession>
<comment type="caution">
    <text evidence="2">The sequence shown here is derived from an EMBL/GenBank/DDBJ whole genome shotgun (WGS) entry which is preliminary data.</text>
</comment>
<dbReference type="Gene3D" id="1.25.40.10">
    <property type="entry name" value="Tetratricopeptide repeat domain"/>
    <property type="match status" value="1"/>
</dbReference>
<name>A0ABY2TP36_9SPIR</name>
<evidence type="ECO:0000256" key="1">
    <source>
        <dbReference type="PROSITE-ProRule" id="PRU00339"/>
    </source>
</evidence>
<feature type="non-terminal residue" evidence="2">
    <location>
        <position position="1"/>
    </location>
</feature>
<dbReference type="Proteomes" id="UP000310168">
    <property type="component" value="Unassembled WGS sequence"/>
</dbReference>
<dbReference type="SMART" id="SM00028">
    <property type="entry name" value="TPR"/>
    <property type="match status" value="2"/>
</dbReference>
<organism evidence="2 3">
    <name type="scientific">Brachyspira catarrhinii</name>
    <dbReference type="NCBI Taxonomy" id="2528966"/>
    <lineage>
        <taxon>Bacteria</taxon>
        <taxon>Pseudomonadati</taxon>
        <taxon>Spirochaetota</taxon>
        <taxon>Spirochaetia</taxon>
        <taxon>Brachyspirales</taxon>
        <taxon>Brachyspiraceae</taxon>
        <taxon>Brachyspira</taxon>
    </lineage>
</organism>
<gene>
    <name evidence="2" type="ORF">EZH24_12990</name>
</gene>
<dbReference type="Pfam" id="PF13181">
    <property type="entry name" value="TPR_8"/>
    <property type="match status" value="1"/>
</dbReference>
<dbReference type="SUPFAM" id="SSF48452">
    <property type="entry name" value="TPR-like"/>
    <property type="match status" value="1"/>
</dbReference>
<sequence length="124" mass="14826">NYNKAIELLINKIDEYRNISKLDAYKKIDFHYISYLSNLALLFEKVSRDDECIPIYEELIKIYEDKIADDGEHVFYLKTVAEFYMKLNQKDNALKMYEKILEIDADNDETDEAKEKIRSIKLEK</sequence>
<dbReference type="RefSeq" id="WP_137999440.1">
    <property type="nucleotide sequence ID" value="NZ_SJDU01000672.1"/>
</dbReference>
<evidence type="ECO:0000313" key="2">
    <source>
        <dbReference type="EMBL" id="TKZ23483.1"/>
    </source>
</evidence>
<keyword evidence="1" id="KW-0802">TPR repeat</keyword>
<reference evidence="2 3" key="1">
    <citation type="journal article" date="2019" name="Anaerobe">
        <title>Brachyspira catarrhinii sp. nov., an anaerobic intestinal spirochaete isolated from vervet monkeys may have been misidentified as Brachyspira aalborgi in previous studies.</title>
        <authorList>
            <person name="Phillips N.D."/>
            <person name="La T."/>
            <person name="Hampson D.J."/>
        </authorList>
    </citation>
    <scope>NUCLEOTIDE SEQUENCE [LARGE SCALE GENOMIC DNA]</scope>
    <source>
        <strain evidence="2 3">Z12</strain>
    </source>
</reference>
<dbReference type="InterPro" id="IPR011990">
    <property type="entry name" value="TPR-like_helical_dom_sf"/>
</dbReference>
<protein>
    <submittedName>
        <fullName evidence="2">Tetratricopeptide repeat protein</fullName>
    </submittedName>
</protein>
<keyword evidence="3" id="KW-1185">Reference proteome</keyword>
<dbReference type="EMBL" id="SJDU01000672">
    <property type="protein sequence ID" value="TKZ23483.1"/>
    <property type="molecule type" value="Genomic_DNA"/>
</dbReference>